<dbReference type="PANTHER" id="PTHR12215:SF10">
    <property type="entry name" value="L-AMINOADIPATE-SEMIALDEHYDE DEHYDROGENASE-PHOSPHOPANTETHEINYL TRANSFERASE"/>
    <property type="match status" value="1"/>
</dbReference>
<comment type="caution">
    <text evidence="9">The sequence shown here is derived from an EMBL/GenBank/DDBJ whole genome shotgun (WGS) entry which is preliminary data.</text>
</comment>
<evidence type="ECO:0000313" key="9">
    <source>
        <dbReference type="EMBL" id="MCE5170009.1"/>
    </source>
</evidence>
<dbReference type="InterPro" id="IPR008278">
    <property type="entry name" value="4-PPantetheinyl_Trfase_dom"/>
</dbReference>
<evidence type="ECO:0000259" key="7">
    <source>
        <dbReference type="Pfam" id="PF01648"/>
    </source>
</evidence>
<dbReference type="SUPFAM" id="SSF56214">
    <property type="entry name" value="4'-phosphopantetheinyl transferase"/>
    <property type="match status" value="2"/>
</dbReference>
<dbReference type="PANTHER" id="PTHR12215">
    <property type="entry name" value="PHOSPHOPANTETHEINE TRANSFERASE"/>
    <property type="match status" value="1"/>
</dbReference>
<dbReference type="EMBL" id="JAJNBZ010000007">
    <property type="protein sequence ID" value="MCE5170009.1"/>
    <property type="molecule type" value="Genomic_DNA"/>
</dbReference>
<sequence length="233" mass="26311">MQLVIVPVDGSWDMEELLPYISEERKSSIARFRQEIDAKRTLLSECIVRALIISQYGCSNEHIRFERHTHGKPYAASHPDYHYNVSHSGDWVACAVADLPLGVDIEQIRPIELSIAERFFAASETEAILSLREAERLPMFYKIWTLKESFVKAEGTGLTVPLDSFTFTVGGMDDIQMAARNQEYRYRFRMYAPDPEHMLAVCASGGEFPDQPCKLSVSAITEALCGRDVLTLA</sequence>
<feature type="domain" description="4'-phosphopantetheinyl transferase N-terminal" evidence="8">
    <location>
        <begin position="15"/>
        <end position="95"/>
    </location>
</feature>
<keyword evidence="5" id="KW-0460">Magnesium</keyword>
<dbReference type="NCBIfam" id="TIGR00556">
    <property type="entry name" value="pantethn_trn"/>
    <property type="match status" value="1"/>
</dbReference>
<dbReference type="Pfam" id="PF22624">
    <property type="entry name" value="AASDHPPT_N"/>
    <property type="match status" value="1"/>
</dbReference>
<evidence type="ECO:0000256" key="4">
    <source>
        <dbReference type="ARBA" id="ARBA00022723"/>
    </source>
</evidence>
<keyword evidence="4" id="KW-0479">Metal-binding</keyword>
<reference evidence="9 10" key="1">
    <citation type="submission" date="2021-11" db="EMBL/GenBank/DDBJ databases">
        <title>Draft genome sequence of Paenibacillus profundus YoMME, a new Gram-positive bacteria with exoelectrogenic properties.</title>
        <authorList>
            <person name="Hubenova Y."/>
            <person name="Hubenova E."/>
            <person name="Manasiev Y."/>
            <person name="Peykov S."/>
            <person name="Mitov M."/>
        </authorList>
    </citation>
    <scope>NUCLEOTIDE SEQUENCE [LARGE SCALE GENOMIC DNA]</scope>
    <source>
        <strain evidence="9 10">YoMME</strain>
    </source>
</reference>
<organism evidence="9 10">
    <name type="scientific">Paenibacillus profundus</name>
    <dbReference type="NCBI Taxonomy" id="1173085"/>
    <lineage>
        <taxon>Bacteria</taxon>
        <taxon>Bacillati</taxon>
        <taxon>Bacillota</taxon>
        <taxon>Bacilli</taxon>
        <taxon>Bacillales</taxon>
        <taxon>Paenibacillaceae</taxon>
        <taxon>Paenibacillus</taxon>
    </lineage>
</organism>
<dbReference type="Pfam" id="PF01648">
    <property type="entry name" value="ACPS"/>
    <property type="match status" value="1"/>
</dbReference>
<protein>
    <submittedName>
        <fullName evidence="9">4'-phosphopantetheinyl transferase superfamily protein</fullName>
    </submittedName>
</protein>
<dbReference type="InterPro" id="IPR055066">
    <property type="entry name" value="AASDHPPT_N"/>
</dbReference>
<gene>
    <name evidence="9" type="ORF">LQV63_11880</name>
</gene>
<dbReference type="RefSeq" id="WP_233696857.1">
    <property type="nucleotide sequence ID" value="NZ_JAJNBZ010000007.1"/>
</dbReference>
<dbReference type="Proteomes" id="UP001199916">
    <property type="component" value="Unassembled WGS sequence"/>
</dbReference>
<name>A0ABS8YFL5_9BACL</name>
<keyword evidence="6" id="KW-0045">Antibiotic biosynthesis</keyword>
<dbReference type="InterPro" id="IPR050559">
    <property type="entry name" value="P-Pant_transferase_sf"/>
</dbReference>
<feature type="domain" description="4'-phosphopantetheinyl transferase" evidence="7">
    <location>
        <begin position="100"/>
        <end position="170"/>
    </location>
</feature>
<accession>A0ABS8YFL5</accession>
<dbReference type="GO" id="GO:0016740">
    <property type="term" value="F:transferase activity"/>
    <property type="evidence" value="ECO:0007669"/>
    <property type="project" value="UniProtKB-KW"/>
</dbReference>
<keyword evidence="3 9" id="KW-0808">Transferase</keyword>
<evidence type="ECO:0000256" key="1">
    <source>
        <dbReference type="ARBA" id="ARBA00001946"/>
    </source>
</evidence>
<keyword evidence="10" id="KW-1185">Reference proteome</keyword>
<evidence type="ECO:0000256" key="2">
    <source>
        <dbReference type="ARBA" id="ARBA00010990"/>
    </source>
</evidence>
<dbReference type="Gene3D" id="3.90.470.20">
    <property type="entry name" value="4'-phosphopantetheinyl transferase domain"/>
    <property type="match status" value="2"/>
</dbReference>
<comment type="similarity">
    <text evidence="2">Belongs to the P-Pant transferase superfamily. Gsp/Sfp/HetI/AcpT family.</text>
</comment>
<evidence type="ECO:0000256" key="5">
    <source>
        <dbReference type="ARBA" id="ARBA00022842"/>
    </source>
</evidence>
<evidence type="ECO:0000256" key="3">
    <source>
        <dbReference type="ARBA" id="ARBA00022679"/>
    </source>
</evidence>
<dbReference type="InterPro" id="IPR037143">
    <property type="entry name" value="4-PPantetheinyl_Trfase_dom_sf"/>
</dbReference>
<proteinExistence type="inferred from homology"/>
<evidence type="ECO:0000256" key="6">
    <source>
        <dbReference type="ARBA" id="ARBA00023194"/>
    </source>
</evidence>
<evidence type="ECO:0000259" key="8">
    <source>
        <dbReference type="Pfam" id="PF22624"/>
    </source>
</evidence>
<evidence type="ECO:0000313" key="10">
    <source>
        <dbReference type="Proteomes" id="UP001199916"/>
    </source>
</evidence>
<dbReference type="InterPro" id="IPR004568">
    <property type="entry name" value="Ppantetheine-prot_Trfase_dom"/>
</dbReference>
<comment type="cofactor">
    <cofactor evidence="1">
        <name>Mg(2+)</name>
        <dbReference type="ChEBI" id="CHEBI:18420"/>
    </cofactor>
</comment>